<keyword evidence="2" id="KW-1185">Reference proteome</keyword>
<gene>
    <name evidence="1" type="ORF">SAMN05216388_101371</name>
</gene>
<sequence>MTARVYYHHPDDSHYSLAYVAQDRDEITTAGKDAIIEHHDLGEEFFVLYTNRGASGTVEDLDGEFEDVLDEMSPQDRTITVRLLQIFEEIVEEKELEEEAKLEIYKQIELDRIPDAIARVDWTGTAVDVAGQLMSTLILKHALPNANHRTSISMAQWYLESIETGFSFPDFATEAYDWKTWVNEYISESKRLLTVRRNTTAFSLLSEWGCDTVVRKNGIEISLAEYDLDFTRSEALAHYGDAHTELCTDFLTESVTRAGHDELVSTDGNGKGEFVSFLEEAE</sequence>
<dbReference type="OrthoDB" id="269538at2157"/>
<dbReference type="Proteomes" id="UP000198775">
    <property type="component" value="Unassembled WGS sequence"/>
</dbReference>
<dbReference type="Pfam" id="PF26511">
    <property type="entry name" value="DUF8172"/>
    <property type="match status" value="1"/>
</dbReference>
<dbReference type="InterPro" id="IPR058485">
    <property type="entry name" value="DUF8172"/>
</dbReference>
<dbReference type="EMBL" id="FOCX01000013">
    <property type="protein sequence ID" value="SEO49517.1"/>
    <property type="molecule type" value="Genomic_DNA"/>
</dbReference>
<accession>A0A1H8Q6H6</accession>
<name>A0A1H8Q6H6_9EURY</name>
<evidence type="ECO:0000313" key="1">
    <source>
        <dbReference type="EMBL" id="SEO49517.1"/>
    </source>
</evidence>
<dbReference type="RefSeq" id="WP_092661294.1">
    <property type="nucleotide sequence ID" value="NZ_FOCX01000013.1"/>
</dbReference>
<evidence type="ECO:0000313" key="2">
    <source>
        <dbReference type="Proteomes" id="UP000198775"/>
    </source>
</evidence>
<proteinExistence type="predicted"/>
<organism evidence="1 2">
    <name type="scientific">Halorientalis persicus</name>
    <dbReference type="NCBI Taxonomy" id="1367881"/>
    <lineage>
        <taxon>Archaea</taxon>
        <taxon>Methanobacteriati</taxon>
        <taxon>Methanobacteriota</taxon>
        <taxon>Stenosarchaea group</taxon>
        <taxon>Halobacteria</taxon>
        <taxon>Halobacteriales</taxon>
        <taxon>Haloarculaceae</taxon>
        <taxon>Halorientalis</taxon>
    </lineage>
</organism>
<dbReference type="AlphaFoldDB" id="A0A1H8Q6H6"/>
<reference evidence="2" key="1">
    <citation type="submission" date="2016-10" db="EMBL/GenBank/DDBJ databases">
        <authorList>
            <person name="Varghese N."/>
            <person name="Submissions S."/>
        </authorList>
    </citation>
    <scope>NUCLEOTIDE SEQUENCE [LARGE SCALE GENOMIC DNA]</scope>
    <source>
        <strain evidence="2">IBRC-M 10043</strain>
    </source>
</reference>
<protein>
    <submittedName>
        <fullName evidence="1">Uncharacterized protein</fullName>
    </submittedName>
</protein>